<protein>
    <submittedName>
        <fullName evidence="1">Uncharacterized protein</fullName>
    </submittedName>
</protein>
<dbReference type="EMBL" id="CP060828">
    <property type="protein sequence ID" value="QNP76222.1"/>
    <property type="molecule type" value="Genomic_DNA"/>
</dbReference>
<reference evidence="1 2" key="1">
    <citation type="submission" date="2020-08" db="EMBL/GenBank/DDBJ databases">
        <title>A novel species.</title>
        <authorList>
            <person name="Gao J."/>
        </authorList>
    </citation>
    <scope>NUCLEOTIDE SEQUENCE [LARGE SCALE GENOMIC DNA]</scope>
    <source>
        <strain evidence="1 2">CRXT-G-22</strain>
    </source>
</reference>
<accession>A0A7H0ITV6</accession>
<organism evidence="1 2">
    <name type="scientific">Streptomyces roseirectus</name>
    <dbReference type="NCBI Taxonomy" id="2768066"/>
    <lineage>
        <taxon>Bacteria</taxon>
        <taxon>Bacillati</taxon>
        <taxon>Actinomycetota</taxon>
        <taxon>Actinomycetes</taxon>
        <taxon>Kitasatosporales</taxon>
        <taxon>Streptomycetaceae</taxon>
        <taxon>Streptomyces</taxon>
    </lineage>
</organism>
<sequence length="79" mass="8134">MCGTLWVVALELIACAALAGAISLPAGGERIVDAPSAVLECLGVRPDPLCPKRCLCAETTVRRLLGRIDGDGLDRAVGC</sequence>
<name>A0A7H0ITV6_9ACTN</name>
<evidence type="ECO:0000313" key="2">
    <source>
        <dbReference type="Proteomes" id="UP000516052"/>
    </source>
</evidence>
<dbReference type="Proteomes" id="UP000516052">
    <property type="component" value="Chromosome"/>
</dbReference>
<proteinExistence type="predicted"/>
<gene>
    <name evidence="1" type="ORF">IAG44_05000</name>
</gene>
<keyword evidence="2" id="KW-1185">Reference proteome</keyword>
<dbReference type="RefSeq" id="WP_187753138.1">
    <property type="nucleotide sequence ID" value="NZ_CP060828.1"/>
</dbReference>
<dbReference type="AlphaFoldDB" id="A0A7H0ITV6"/>
<evidence type="ECO:0000313" key="1">
    <source>
        <dbReference type="EMBL" id="QNP76222.1"/>
    </source>
</evidence>
<dbReference type="KEGG" id="sroi:IAG44_05000"/>